<organism evidence="1 2">
    <name type="scientific">Candidatus Woesebacteria bacterium RIFCSPHIGHO2_01_FULL_39_28</name>
    <dbReference type="NCBI Taxonomy" id="1802496"/>
    <lineage>
        <taxon>Bacteria</taxon>
        <taxon>Candidatus Woeseibacteriota</taxon>
    </lineage>
</organism>
<evidence type="ECO:0000313" key="2">
    <source>
        <dbReference type="Proteomes" id="UP000178851"/>
    </source>
</evidence>
<dbReference type="Proteomes" id="UP000178851">
    <property type="component" value="Unassembled WGS sequence"/>
</dbReference>
<name>A0A1F7YHH1_9BACT</name>
<dbReference type="EMBL" id="MGGI01000011">
    <property type="protein sequence ID" value="OGM26712.1"/>
    <property type="molecule type" value="Genomic_DNA"/>
</dbReference>
<protein>
    <submittedName>
        <fullName evidence="1">Uncharacterized protein</fullName>
    </submittedName>
</protein>
<reference evidence="1 2" key="1">
    <citation type="journal article" date="2016" name="Nat. Commun.">
        <title>Thousands of microbial genomes shed light on interconnected biogeochemical processes in an aquifer system.</title>
        <authorList>
            <person name="Anantharaman K."/>
            <person name="Brown C.T."/>
            <person name="Hug L.A."/>
            <person name="Sharon I."/>
            <person name="Castelle C.J."/>
            <person name="Probst A.J."/>
            <person name="Thomas B.C."/>
            <person name="Singh A."/>
            <person name="Wilkins M.J."/>
            <person name="Karaoz U."/>
            <person name="Brodie E.L."/>
            <person name="Williams K.H."/>
            <person name="Hubbard S.S."/>
            <person name="Banfield J.F."/>
        </authorList>
    </citation>
    <scope>NUCLEOTIDE SEQUENCE [LARGE SCALE GENOMIC DNA]</scope>
</reference>
<gene>
    <name evidence="1" type="ORF">A2627_04010</name>
</gene>
<sequence length="69" mass="7860">MPPRFGKIVRIDGIDYREILSDDSRSPTDYLVVDDELNVGPGPDVPFVIPPDVAGYEFRKGKKRKNERI</sequence>
<proteinExistence type="predicted"/>
<accession>A0A1F7YHH1</accession>
<dbReference type="AlphaFoldDB" id="A0A1F7YHH1"/>
<comment type="caution">
    <text evidence="1">The sequence shown here is derived from an EMBL/GenBank/DDBJ whole genome shotgun (WGS) entry which is preliminary data.</text>
</comment>
<evidence type="ECO:0000313" key="1">
    <source>
        <dbReference type="EMBL" id="OGM26712.1"/>
    </source>
</evidence>